<protein>
    <recommendedName>
        <fullName evidence="7">Sulfhydryl oxidase</fullName>
        <ecNumber evidence="7">1.8.3.2</ecNumber>
    </recommendedName>
</protein>
<dbReference type="GO" id="GO:0050660">
    <property type="term" value="F:flavin adenine dinucleotide binding"/>
    <property type="evidence" value="ECO:0007669"/>
    <property type="project" value="TreeGrafter"/>
</dbReference>
<keyword evidence="4 7" id="KW-0560">Oxidoreductase</keyword>
<evidence type="ECO:0000313" key="10">
    <source>
        <dbReference type="EMBL" id="WNL49769.1"/>
    </source>
</evidence>
<dbReference type="PANTHER" id="PTHR12645">
    <property type="entry name" value="ALR/ERV"/>
    <property type="match status" value="1"/>
</dbReference>
<evidence type="ECO:0000256" key="5">
    <source>
        <dbReference type="ARBA" id="ARBA00023157"/>
    </source>
</evidence>
<dbReference type="GO" id="GO:0016971">
    <property type="term" value="F:flavin-dependent sulfhydryl oxidase activity"/>
    <property type="evidence" value="ECO:0007669"/>
    <property type="project" value="InterPro"/>
</dbReference>
<name>A0AA96IYQ9_9VIRU</name>
<organism evidence="10">
    <name type="scientific">Marseillevirus sp</name>
    <dbReference type="NCBI Taxonomy" id="2809551"/>
    <lineage>
        <taxon>Viruses</taxon>
        <taxon>Varidnaviria</taxon>
        <taxon>Bamfordvirae</taxon>
        <taxon>Nucleocytoviricota</taxon>
        <taxon>Megaviricetes</taxon>
        <taxon>Pimascovirales</taxon>
        <taxon>Pimascovirales incertae sedis</taxon>
        <taxon>Marseilleviridae</taxon>
        <taxon>Marseillevirus</taxon>
    </lineage>
</organism>
<evidence type="ECO:0000256" key="4">
    <source>
        <dbReference type="ARBA" id="ARBA00023002"/>
    </source>
</evidence>
<proteinExistence type="predicted"/>
<evidence type="ECO:0000256" key="3">
    <source>
        <dbReference type="ARBA" id="ARBA00022827"/>
    </source>
</evidence>
<comment type="cofactor">
    <cofactor evidence="1 7">
        <name>FAD</name>
        <dbReference type="ChEBI" id="CHEBI:57692"/>
    </cofactor>
</comment>
<dbReference type="InterPro" id="IPR017905">
    <property type="entry name" value="ERV/ALR_sulphydryl_oxidase"/>
</dbReference>
<dbReference type="Pfam" id="PF04777">
    <property type="entry name" value="Evr1_Alr"/>
    <property type="match status" value="1"/>
</dbReference>
<evidence type="ECO:0000259" key="9">
    <source>
        <dbReference type="PROSITE" id="PS51324"/>
    </source>
</evidence>
<dbReference type="SUPFAM" id="SSF69000">
    <property type="entry name" value="FAD-dependent thiol oxidase"/>
    <property type="match status" value="1"/>
</dbReference>
<dbReference type="EC" id="1.8.3.2" evidence="7"/>
<dbReference type="InterPro" id="IPR036774">
    <property type="entry name" value="ERV/ALR_sulphydryl_oxid_sf"/>
</dbReference>
<sequence>MRQVKRQVRQEPQAPRTTGENKEFWGPCLWRTIHSFAATYTPQQAQAFLNFITGLQNLVPCVSCRANLKRNLSELPPLRGYLDSREKAFYWTYLLHDKVNKELGKKSPPFQKVREVYFERLVGKGSCSSCRG</sequence>
<evidence type="ECO:0000256" key="7">
    <source>
        <dbReference type="RuleBase" id="RU371123"/>
    </source>
</evidence>
<reference evidence="10" key="1">
    <citation type="submission" date="2023-07" db="EMBL/GenBank/DDBJ databases">
        <authorList>
            <person name="Xia Y."/>
        </authorList>
    </citation>
    <scope>NUCLEOTIDE SEQUENCE</scope>
    <source>
        <strain evidence="10">F</strain>
    </source>
</reference>
<evidence type="ECO:0000256" key="8">
    <source>
        <dbReference type="SAM" id="MobiDB-lite"/>
    </source>
</evidence>
<accession>A0AA96IYQ9</accession>
<feature type="domain" description="ERV/ALR sulfhydryl oxidase" evidence="9">
    <location>
        <begin position="18"/>
        <end position="117"/>
    </location>
</feature>
<keyword evidence="3 7" id="KW-0274">FAD</keyword>
<gene>
    <name evidence="10" type="ORF">MarFTMF_253</name>
</gene>
<dbReference type="EMBL" id="OR343188">
    <property type="protein sequence ID" value="WNL49769.1"/>
    <property type="molecule type" value="Genomic_DNA"/>
</dbReference>
<feature type="region of interest" description="Disordered" evidence="8">
    <location>
        <begin position="1"/>
        <end position="20"/>
    </location>
</feature>
<comment type="catalytic activity">
    <reaction evidence="6 7">
        <text>2 R'C(R)SH + O2 = R'C(R)S-S(R)CR' + H2O2</text>
        <dbReference type="Rhea" id="RHEA:17357"/>
        <dbReference type="ChEBI" id="CHEBI:15379"/>
        <dbReference type="ChEBI" id="CHEBI:16240"/>
        <dbReference type="ChEBI" id="CHEBI:16520"/>
        <dbReference type="ChEBI" id="CHEBI:17412"/>
        <dbReference type="EC" id="1.8.3.2"/>
    </reaction>
</comment>
<dbReference type="InterPro" id="IPR039799">
    <property type="entry name" value="ALR/ERV"/>
</dbReference>
<evidence type="ECO:0000256" key="6">
    <source>
        <dbReference type="ARBA" id="ARBA00048864"/>
    </source>
</evidence>
<keyword evidence="5" id="KW-1015">Disulfide bond</keyword>
<dbReference type="PANTHER" id="PTHR12645:SF0">
    <property type="entry name" value="FAD-LINKED SULFHYDRYL OXIDASE ALR"/>
    <property type="match status" value="1"/>
</dbReference>
<dbReference type="PROSITE" id="PS51324">
    <property type="entry name" value="ERV_ALR"/>
    <property type="match status" value="1"/>
</dbReference>
<evidence type="ECO:0000256" key="2">
    <source>
        <dbReference type="ARBA" id="ARBA00022630"/>
    </source>
</evidence>
<dbReference type="Gene3D" id="1.20.120.310">
    <property type="entry name" value="ERV/ALR sulfhydryl oxidase domain"/>
    <property type="match status" value="1"/>
</dbReference>
<evidence type="ECO:0000256" key="1">
    <source>
        <dbReference type="ARBA" id="ARBA00001974"/>
    </source>
</evidence>
<keyword evidence="2 7" id="KW-0285">Flavoprotein</keyword>